<evidence type="ECO:0000313" key="2">
    <source>
        <dbReference type="Proteomes" id="UP000178428"/>
    </source>
</evidence>
<dbReference type="AlphaFoldDB" id="A0A1G2EY82"/>
<gene>
    <name evidence="1" type="ORF">A3J00_03990</name>
</gene>
<dbReference type="Proteomes" id="UP000178428">
    <property type="component" value="Unassembled WGS sequence"/>
</dbReference>
<comment type="caution">
    <text evidence="1">The sequence shown here is derived from an EMBL/GenBank/DDBJ whole genome shotgun (WGS) entry which is preliminary data.</text>
</comment>
<proteinExistence type="predicted"/>
<accession>A0A1G2EY82</accession>
<sequence length="86" mass="9898">MPKVLRSADDEVQKCEKCEWQFVAVYIKNKCVILSRCKVCNEFGQAYCLTPEPLVGSTVIHQNEVPADIKEYLETLIERIENYPSC</sequence>
<dbReference type="EMBL" id="MHMR01000015">
    <property type="protein sequence ID" value="OGZ30774.1"/>
    <property type="molecule type" value="Genomic_DNA"/>
</dbReference>
<evidence type="ECO:0000313" key="1">
    <source>
        <dbReference type="EMBL" id="OGZ30774.1"/>
    </source>
</evidence>
<reference evidence="1 2" key="1">
    <citation type="journal article" date="2016" name="Nat. Commun.">
        <title>Thousands of microbial genomes shed light on interconnected biogeochemical processes in an aquifer system.</title>
        <authorList>
            <person name="Anantharaman K."/>
            <person name="Brown C.T."/>
            <person name="Hug L.A."/>
            <person name="Sharon I."/>
            <person name="Castelle C.J."/>
            <person name="Probst A.J."/>
            <person name="Thomas B.C."/>
            <person name="Singh A."/>
            <person name="Wilkins M.J."/>
            <person name="Karaoz U."/>
            <person name="Brodie E.L."/>
            <person name="Williams K.H."/>
            <person name="Hubbard S.S."/>
            <person name="Banfield J.F."/>
        </authorList>
    </citation>
    <scope>NUCLEOTIDE SEQUENCE [LARGE SCALE GENOMIC DNA]</scope>
</reference>
<organism evidence="1 2">
    <name type="scientific">Candidatus Niyogibacteria bacterium RIFCSPLOWO2_02_FULL_45_13</name>
    <dbReference type="NCBI Taxonomy" id="1801725"/>
    <lineage>
        <taxon>Bacteria</taxon>
        <taxon>Candidatus Niyogiibacteriota</taxon>
    </lineage>
</organism>
<protein>
    <submittedName>
        <fullName evidence="1">Uncharacterized protein</fullName>
    </submittedName>
</protein>
<name>A0A1G2EY82_9BACT</name>